<keyword evidence="5" id="KW-0560">Oxidoreductase</keyword>
<dbReference type="InterPro" id="IPR036188">
    <property type="entry name" value="FAD/NAD-bd_sf"/>
</dbReference>
<dbReference type="Gene3D" id="3.30.560.10">
    <property type="entry name" value="Glucose Oxidase, domain 3"/>
    <property type="match status" value="1"/>
</dbReference>
<keyword evidence="7" id="KW-1185">Reference proteome</keyword>
<dbReference type="GO" id="GO:0016491">
    <property type="term" value="F:oxidoreductase activity"/>
    <property type="evidence" value="ECO:0007669"/>
    <property type="project" value="UniProtKB-KW"/>
</dbReference>
<proteinExistence type="inferred from homology"/>
<comment type="cofactor">
    <cofactor evidence="1">
        <name>FAD</name>
        <dbReference type="ChEBI" id="CHEBI:57692"/>
    </cofactor>
</comment>
<dbReference type="PANTHER" id="PTHR11552">
    <property type="entry name" value="GLUCOSE-METHANOL-CHOLINE GMC OXIDOREDUCTASE"/>
    <property type="match status" value="1"/>
</dbReference>
<comment type="caution">
    <text evidence="6">The sequence shown here is derived from an EMBL/GenBank/DDBJ whole genome shotgun (WGS) entry which is preliminary data.</text>
</comment>
<accession>A0A161W5Q9</accession>
<dbReference type="GO" id="GO:0050660">
    <property type="term" value="F:flavin adenine dinucleotide binding"/>
    <property type="evidence" value="ECO:0007669"/>
    <property type="project" value="InterPro"/>
</dbReference>
<dbReference type="OrthoDB" id="10502587at2759"/>
<evidence type="ECO:0000256" key="1">
    <source>
        <dbReference type="ARBA" id="ARBA00001974"/>
    </source>
</evidence>
<gene>
    <name evidence="6" type="ORF">CT0861_08634</name>
</gene>
<protein>
    <submittedName>
        <fullName evidence="6">Glucose dehydrogenase</fullName>
    </submittedName>
</protein>
<evidence type="ECO:0000256" key="5">
    <source>
        <dbReference type="ARBA" id="ARBA00023002"/>
    </source>
</evidence>
<dbReference type="AlphaFoldDB" id="A0A161W5Q9"/>
<reference evidence="6 7" key="1">
    <citation type="submission" date="2015-06" db="EMBL/GenBank/DDBJ databases">
        <title>Survival trade-offs in plant roots during colonization by closely related pathogenic and mutualistic fungi.</title>
        <authorList>
            <person name="Hacquard S."/>
            <person name="Kracher B."/>
            <person name="Hiruma K."/>
            <person name="Weinman A."/>
            <person name="Muench P."/>
            <person name="Garrido Oter R."/>
            <person name="Ver Loren van Themaat E."/>
            <person name="Dallerey J.-F."/>
            <person name="Damm U."/>
            <person name="Henrissat B."/>
            <person name="Lespinet O."/>
            <person name="Thon M."/>
            <person name="Kemen E."/>
            <person name="McHardy A.C."/>
            <person name="Schulze-Lefert P."/>
            <person name="O'Connell R.J."/>
        </authorList>
    </citation>
    <scope>NUCLEOTIDE SEQUENCE [LARGE SCALE GENOMIC DNA]</scope>
    <source>
        <strain evidence="6 7">0861</strain>
    </source>
</reference>
<keyword evidence="3" id="KW-0285">Flavoprotein</keyword>
<dbReference type="STRING" id="708197.A0A161W5Q9"/>
<evidence type="ECO:0000256" key="4">
    <source>
        <dbReference type="ARBA" id="ARBA00022827"/>
    </source>
</evidence>
<dbReference type="EMBL" id="LFIV01000168">
    <property type="protein sequence ID" value="KZL66653.1"/>
    <property type="molecule type" value="Genomic_DNA"/>
</dbReference>
<evidence type="ECO:0000313" key="7">
    <source>
        <dbReference type="Proteomes" id="UP000076552"/>
    </source>
</evidence>
<dbReference type="Gene3D" id="3.50.50.60">
    <property type="entry name" value="FAD/NAD(P)-binding domain"/>
    <property type="match status" value="1"/>
</dbReference>
<evidence type="ECO:0000256" key="3">
    <source>
        <dbReference type="ARBA" id="ARBA00022630"/>
    </source>
</evidence>
<evidence type="ECO:0000256" key="2">
    <source>
        <dbReference type="ARBA" id="ARBA00010790"/>
    </source>
</evidence>
<dbReference type="SUPFAM" id="SSF51905">
    <property type="entry name" value="FAD/NAD(P)-binding domain"/>
    <property type="match status" value="1"/>
</dbReference>
<dbReference type="PANTHER" id="PTHR11552:SF123">
    <property type="entry name" value="GMC OXIDOREDUCTASE (AFU_ORTHOLOGUE AFUA_2G01770)-RELATED"/>
    <property type="match status" value="1"/>
</dbReference>
<dbReference type="InterPro" id="IPR012132">
    <property type="entry name" value="GMC_OxRdtase"/>
</dbReference>
<sequence>MRRKLAESYDVLDATVLPKLDVNAGNPIGYGYLQEDRIEGHRQLSPEALSLDDVTVLTKTMVESIIIERSLDGTAVTEKGVRRCGTERPWVEDNSAGAYRAPQLLMLSDIIPEDVLTKHGNEVKLSQPEINQNMYDHATMPTAWKAKNLSAGQAYVTNSSLFNKPQYELDNKVKFLATMTLPKEGLAAAIARHESVETGPDHPLLRQDRALVPPLLQCNCASVDGSSILMLSTVLTNSSCGCLGTSLEATFHPSAYTSSMESLPQTLPTVGIPNERSLPAPVKLLGTPRFMNCLWELN</sequence>
<dbReference type="Gene3D" id="4.10.450.10">
    <property type="entry name" value="Glucose Oxidase, domain 2"/>
    <property type="match status" value="1"/>
</dbReference>
<name>A0A161W5Q9_9PEZI</name>
<organism evidence="6 7">
    <name type="scientific">Colletotrichum tofieldiae</name>
    <dbReference type="NCBI Taxonomy" id="708197"/>
    <lineage>
        <taxon>Eukaryota</taxon>
        <taxon>Fungi</taxon>
        <taxon>Dikarya</taxon>
        <taxon>Ascomycota</taxon>
        <taxon>Pezizomycotina</taxon>
        <taxon>Sordariomycetes</taxon>
        <taxon>Hypocreomycetidae</taxon>
        <taxon>Glomerellales</taxon>
        <taxon>Glomerellaceae</taxon>
        <taxon>Colletotrichum</taxon>
        <taxon>Colletotrichum spaethianum species complex</taxon>
    </lineage>
</organism>
<dbReference type="InterPro" id="IPR027424">
    <property type="entry name" value="Glucose_Oxidase_domain_2"/>
</dbReference>
<comment type="similarity">
    <text evidence="2">Belongs to the GMC oxidoreductase family.</text>
</comment>
<dbReference type="Proteomes" id="UP000076552">
    <property type="component" value="Unassembled WGS sequence"/>
</dbReference>
<keyword evidence="4" id="KW-0274">FAD</keyword>
<evidence type="ECO:0000313" key="6">
    <source>
        <dbReference type="EMBL" id="KZL66653.1"/>
    </source>
</evidence>